<dbReference type="PANTHER" id="PTHR19865:SF0">
    <property type="entry name" value="U3 SMALL NUCLEOLAR RNA-INTERACTING PROTEIN 2"/>
    <property type="match status" value="1"/>
</dbReference>
<dbReference type="STRING" id="67003.A0A1X0P8I5"/>
<feature type="repeat" description="WD" evidence="5">
    <location>
        <begin position="251"/>
        <end position="282"/>
    </location>
</feature>
<dbReference type="InterPro" id="IPR015943">
    <property type="entry name" value="WD40/YVTN_repeat-like_dom_sf"/>
</dbReference>
<protein>
    <submittedName>
        <fullName evidence="7">Putative WD40 repeat protein</fullName>
    </submittedName>
</protein>
<evidence type="ECO:0000256" key="1">
    <source>
        <dbReference type="ARBA" id="ARBA00004123"/>
    </source>
</evidence>
<dbReference type="InterPro" id="IPR001680">
    <property type="entry name" value="WD40_rpt"/>
</dbReference>
<dbReference type="AlphaFoldDB" id="A0A1X0P8I5"/>
<dbReference type="PROSITE" id="PS50082">
    <property type="entry name" value="WD_REPEATS_2"/>
    <property type="match status" value="2"/>
</dbReference>
<dbReference type="OrthoDB" id="189968at2759"/>
<feature type="compositionally biased region" description="Acidic residues" evidence="6">
    <location>
        <begin position="559"/>
        <end position="568"/>
    </location>
</feature>
<feature type="compositionally biased region" description="Basic and acidic residues" evidence="6">
    <location>
        <begin position="399"/>
        <end position="420"/>
    </location>
</feature>
<feature type="compositionally biased region" description="Basic and acidic residues" evidence="6">
    <location>
        <begin position="18"/>
        <end position="30"/>
    </location>
</feature>
<feature type="repeat" description="WD" evidence="5">
    <location>
        <begin position="424"/>
        <end position="465"/>
    </location>
</feature>
<dbReference type="Pfam" id="PF00400">
    <property type="entry name" value="WD40"/>
    <property type="match status" value="2"/>
</dbReference>
<dbReference type="PROSITE" id="PS50294">
    <property type="entry name" value="WD_REPEATS_REGION"/>
    <property type="match status" value="1"/>
</dbReference>
<name>A0A1X0P8I5_9TRYP</name>
<keyword evidence="3" id="KW-0677">Repeat</keyword>
<keyword evidence="4" id="KW-0539">Nucleus</keyword>
<comment type="subcellular location">
    <subcellularLocation>
        <location evidence="1">Nucleus</location>
    </subcellularLocation>
</comment>
<evidence type="ECO:0000313" key="8">
    <source>
        <dbReference type="Proteomes" id="UP000192257"/>
    </source>
</evidence>
<evidence type="ECO:0000256" key="4">
    <source>
        <dbReference type="ARBA" id="ARBA00023242"/>
    </source>
</evidence>
<keyword evidence="2 5" id="KW-0853">WD repeat</keyword>
<feature type="region of interest" description="Disordered" evidence="6">
    <location>
        <begin position="1"/>
        <end position="36"/>
    </location>
</feature>
<comment type="caution">
    <text evidence="7">The sequence shown here is derived from an EMBL/GenBank/DDBJ whole genome shotgun (WGS) entry which is preliminary data.</text>
</comment>
<proteinExistence type="predicted"/>
<dbReference type="PANTHER" id="PTHR19865">
    <property type="entry name" value="U3 SMALL NUCLEOLAR RNA INTERACTING PROTEIN 2"/>
    <property type="match status" value="1"/>
</dbReference>
<evidence type="ECO:0000256" key="3">
    <source>
        <dbReference type="ARBA" id="ARBA00022737"/>
    </source>
</evidence>
<feature type="region of interest" description="Disordered" evidence="6">
    <location>
        <begin position="558"/>
        <end position="686"/>
    </location>
</feature>
<evidence type="ECO:0000256" key="5">
    <source>
        <dbReference type="PROSITE-ProRule" id="PRU00221"/>
    </source>
</evidence>
<organism evidence="7 8">
    <name type="scientific">Trypanosoma theileri</name>
    <dbReference type="NCBI Taxonomy" id="67003"/>
    <lineage>
        <taxon>Eukaryota</taxon>
        <taxon>Discoba</taxon>
        <taxon>Euglenozoa</taxon>
        <taxon>Kinetoplastea</taxon>
        <taxon>Metakinetoplastina</taxon>
        <taxon>Trypanosomatida</taxon>
        <taxon>Trypanosomatidae</taxon>
        <taxon>Trypanosoma</taxon>
    </lineage>
</organism>
<dbReference type="Proteomes" id="UP000192257">
    <property type="component" value="Unassembled WGS sequence"/>
</dbReference>
<evidence type="ECO:0000256" key="6">
    <source>
        <dbReference type="SAM" id="MobiDB-lite"/>
    </source>
</evidence>
<accession>A0A1X0P8I5</accession>
<dbReference type="InterPro" id="IPR039241">
    <property type="entry name" value="Rrp9-like"/>
</dbReference>
<evidence type="ECO:0000256" key="2">
    <source>
        <dbReference type="ARBA" id="ARBA00022574"/>
    </source>
</evidence>
<feature type="compositionally biased region" description="Basic and acidic residues" evidence="6">
    <location>
        <begin position="665"/>
        <end position="679"/>
    </location>
</feature>
<gene>
    <name evidence="7" type="ORF">TM35_000011310</name>
</gene>
<dbReference type="SMART" id="SM00320">
    <property type="entry name" value="WD40"/>
    <property type="match status" value="6"/>
</dbReference>
<dbReference type="VEuPathDB" id="TriTrypDB:TM35_000011310"/>
<keyword evidence="8" id="KW-1185">Reference proteome</keyword>
<dbReference type="InterPro" id="IPR036322">
    <property type="entry name" value="WD40_repeat_dom_sf"/>
</dbReference>
<dbReference type="SUPFAM" id="SSF50978">
    <property type="entry name" value="WD40 repeat-like"/>
    <property type="match status" value="1"/>
</dbReference>
<reference evidence="7 8" key="1">
    <citation type="submission" date="2017-03" db="EMBL/GenBank/DDBJ databases">
        <title>An alternative strategy for trypanosome survival in the mammalian bloodstream revealed through genome and transcriptome analysis of the ubiquitous bovine parasite Trypanosoma (Megatrypanum) theileri.</title>
        <authorList>
            <person name="Kelly S."/>
            <person name="Ivens A."/>
            <person name="Mott A."/>
            <person name="O'Neill E."/>
            <person name="Emms D."/>
            <person name="Macleod O."/>
            <person name="Voorheis P."/>
            <person name="Matthews J."/>
            <person name="Matthews K."/>
            <person name="Carrington M."/>
        </authorList>
    </citation>
    <scope>NUCLEOTIDE SEQUENCE [LARGE SCALE GENOMIC DNA]</scope>
    <source>
        <strain evidence="7">Edinburgh</strain>
    </source>
</reference>
<feature type="compositionally biased region" description="Basic residues" evidence="6">
    <location>
        <begin position="651"/>
        <end position="664"/>
    </location>
</feature>
<evidence type="ECO:0000313" key="7">
    <source>
        <dbReference type="EMBL" id="ORC93254.1"/>
    </source>
</evidence>
<feature type="region of interest" description="Disordered" evidence="6">
    <location>
        <begin position="399"/>
        <end position="430"/>
    </location>
</feature>
<dbReference type="RefSeq" id="XP_028887320.1">
    <property type="nucleotide sequence ID" value="XM_029020812.1"/>
</dbReference>
<dbReference type="GeneID" id="39980592"/>
<sequence length="686" mass="74725">MLAKKKAERRQAVAAAERTGDALRGKRPRGETPTVAEDPAAVLRAIGDHVNTRLQELEFDDDLDADLFDEQQRQLREEAALAAGTKSRVLAPQIAAFLQQQQEQEQTTSKKDKGGRDIIDSASSVGVKMVRVGHNSNAVTAVCSFGSNLVVLGDKSGAVYVAELNCSSSPGQEQQKQQNSVTSQKSLLSPYLPAAVLTIAVSDTRGIRPSQRALFERSTVDTSVTSYIAAGAADGTISVWVTSTRKHMGFLTMHHGAVTGLTFRHDTLYSCSNDETLRVWSVPQMICEDKLFGHQGRILGIHCLKRERCATVGEDGAMRYWKVDAATQQEFAASVHFGVKVVLECVAMMNDNIVICGAANGALLVFDVNRRKPIAVREAAHGYGFTGDGTGLEKVEIEENQKENDERREGNAHQQQEKQEQKHRRQNPNPITAVAALPYSDVAASASYDGVVRIWRLTTPDGTKKTEKSTNDAAGISSTTKFECLASIPVDAIVTSLYFSLTSDVLLIGCSKEPRLGRWVVKRSALNAAYVVPLNENTLREFATCTSVEHIPAELYGFNDDEDADEPTDSVLSDAGADATANRSMESSTSIQSDDISLPENSNDDDDDDAGLFTIGEDGQMQFNAPQEENDSQVKKKKNKKSNINSSTAGKGKKERPLKGAKKIKTSDKKRQVKSEGIVKKKKKKN</sequence>
<dbReference type="GO" id="GO:0034511">
    <property type="term" value="F:U3 snoRNA binding"/>
    <property type="evidence" value="ECO:0007669"/>
    <property type="project" value="InterPro"/>
</dbReference>
<dbReference type="Gene3D" id="2.130.10.10">
    <property type="entry name" value="YVTN repeat-like/Quinoprotein amine dehydrogenase"/>
    <property type="match status" value="1"/>
</dbReference>
<dbReference type="GO" id="GO:0032040">
    <property type="term" value="C:small-subunit processome"/>
    <property type="evidence" value="ECO:0007669"/>
    <property type="project" value="TreeGrafter"/>
</dbReference>
<feature type="compositionally biased region" description="Polar residues" evidence="6">
    <location>
        <begin position="581"/>
        <end position="601"/>
    </location>
</feature>
<dbReference type="EMBL" id="NBCO01000001">
    <property type="protein sequence ID" value="ORC93254.1"/>
    <property type="molecule type" value="Genomic_DNA"/>
</dbReference>